<dbReference type="STRING" id="1205910.B005_0983"/>
<name>J7L7A2_NOCAA</name>
<evidence type="ECO:0000313" key="2">
    <source>
        <dbReference type="Proteomes" id="UP000003779"/>
    </source>
</evidence>
<sequence>MTHLIEGTDLSGGAFEGAFTGIRMRTFGGESVIGVRLANGSQPAPQGTRVSETGAVMALLRDESELALDRGEHTGDVHASSETPRLYGALGECPRRIPA</sequence>
<protein>
    <submittedName>
        <fullName evidence="1">Uncharacterized protein</fullName>
    </submittedName>
</protein>
<dbReference type="PATRIC" id="fig|1205910.3.peg.933"/>
<organism evidence="1 2">
    <name type="scientific">Nocardiopsis alba (strain ATCC BAA-2165 / BE74)</name>
    <dbReference type="NCBI Taxonomy" id="1205910"/>
    <lineage>
        <taxon>Bacteria</taxon>
        <taxon>Bacillati</taxon>
        <taxon>Actinomycetota</taxon>
        <taxon>Actinomycetes</taxon>
        <taxon>Streptosporangiales</taxon>
        <taxon>Nocardiopsidaceae</taxon>
        <taxon>Nocardiopsis</taxon>
    </lineage>
</organism>
<dbReference type="Proteomes" id="UP000003779">
    <property type="component" value="Chromosome"/>
</dbReference>
<dbReference type="KEGG" id="nal:B005_0983"/>
<accession>J7L7A2</accession>
<dbReference type="EMBL" id="CP003788">
    <property type="protein sequence ID" value="AFR09523.1"/>
    <property type="molecule type" value="Genomic_DNA"/>
</dbReference>
<reference evidence="2" key="2">
    <citation type="submission" date="2012-08" db="EMBL/GenBank/DDBJ databases">
        <title>Whole-genome sequence of Nocardiopsis alba strain ATCC BAA-2165 associated with honeybees.</title>
        <authorList>
            <person name="Qiao J."/>
            <person name="Chen L."/>
            <person name="Li Y."/>
            <person name="Wang J."/>
            <person name="Zhang W."/>
            <person name="Chen S."/>
        </authorList>
    </citation>
    <scope>NUCLEOTIDE SEQUENCE [LARGE SCALE GENOMIC DNA]</scope>
    <source>
        <strain evidence="2">ATCC BAA-2165 / BE74</strain>
    </source>
</reference>
<dbReference type="HOGENOM" id="CLU_2317409_0_0_11"/>
<reference evidence="1 2" key="1">
    <citation type="journal article" date="2012" name="J. Bacteriol.">
        <title>Whole-Genome Sequence of Nocardiopsis alba Strain ATCC BAA-2165, Associated with Honeybees.</title>
        <authorList>
            <person name="Qiao J."/>
            <person name="Chen L."/>
            <person name="Li Y."/>
            <person name="Wang J."/>
            <person name="Zhang W."/>
            <person name="Chen S."/>
        </authorList>
    </citation>
    <scope>NUCLEOTIDE SEQUENCE [LARGE SCALE GENOMIC DNA]</scope>
    <source>
        <strain evidence="2">ATCC BAA-2165 / BE74</strain>
    </source>
</reference>
<dbReference type="AlphaFoldDB" id="J7L7A2"/>
<proteinExistence type="predicted"/>
<gene>
    <name evidence="1" type="ordered locus">B005_0983</name>
</gene>
<evidence type="ECO:0000313" key="1">
    <source>
        <dbReference type="EMBL" id="AFR09523.1"/>
    </source>
</evidence>